<keyword evidence="1" id="KW-0472">Membrane</keyword>
<dbReference type="InterPro" id="IPR001036">
    <property type="entry name" value="Acrflvin-R"/>
</dbReference>
<dbReference type="Gene3D" id="3.30.70.1430">
    <property type="entry name" value="Multidrug efflux transporter AcrB pore domain"/>
    <property type="match status" value="2"/>
</dbReference>
<dbReference type="Gene3D" id="1.20.1640.10">
    <property type="entry name" value="Multidrug efflux transporter AcrB transmembrane domain"/>
    <property type="match status" value="2"/>
</dbReference>
<feature type="transmembrane region" description="Helical" evidence="1">
    <location>
        <begin position="358"/>
        <end position="378"/>
    </location>
</feature>
<keyword evidence="1" id="KW-0812">Transmembrane</keyword>
<dbReference type="PANTHER" id="PTHR32063">
    <property type="match status" value="1"/>
</dbReference>
<proteinExistence type="predicted"/>
<feature type="transmembrane region" description="Helical" evidence="1">
    <location>
        <begin position="516"/>
        <end position="536"/>
    </location>
</feature>
<evidence type="ECO:0000313" key="2">
    <source>
        <dbReference type="EMBL" id="MBB6579750.1"/>
    </source>
</evidence>
<sequence length="1031" mass="109284">MRISAWSIQNPIPVVVLFLAIMVAGLLAYRAMPIKLYPDVSFPIVQVAVALPSAAATEVETQVTRVVEDGVANVARVKHVISTVTQGMSVTFVEFEIGLEPQRAVDEVRAAIDRVRANLPVSIEPPIVERLDFDAMPLLTYAVSAQGMDDVELNWFIEDVVARRLVALGGVGQVAQVGGVGRDITVTLDPARLQALGLTAVAVNDALRSHNLDASGGRAQIGTQEQQVRVLAAAPSVESLAELVTATRDGRHLRLSDVATVASGASDRRGFAVLNGEAVVGFQVMKTKAASDVNVESAVADAVAKLAKEHPGVAFQLVSSGAKNTRASFDATVYTLLEGMLLAAAVVLVFLRDWRATVIAAVAMPISLIPTFAVIHALGYSLNMLSLLALTLVIGVLVDDAIVEVENIQKRVQAGASPWRASMEGADAIGLAVVATTLAIAVVFLPVAFMGGYAGPYFREFGVTVAVSVLFSLLVARLLSPLMCAYLLKPSAQPEAHKPFTGRYRHLLEWALAHRWISLGAGVLIFVGSLLLASLLPTGFAPKGDSGTVQISMQGAPGATTQDMRVAAASLTRLLREQGDVQDVFVSVGSSQRDGDPRKGAVIVQLKSHRSMSTKAFQDHMRPLLMRVPDVRLSYSESEGGGTQTLQVILGGHDGELLRRTASDAERELRNLPMLKNVHQVAPNPGPELVIRLKPDEAARLGVTPDVVADVARMASVGDLDATASKFNTGRQRLSVRVRLPQGALQDVGSFGALRVPTAGGGTVPLSAVADMRFQVGESHIDRFDRERRITLEAEVNGASLGQANAAVEALPFLKNLPAGVSRPLYGDAEGMQELFASFGLAIMAGIGLIFGVLILLFRSFIKPVIILAALPLSLAGAFLALLATGGELNLPVLIGLLMLMGLAAKNSILLVEHAVEAERMGKSQSEALLEAAHERTRPIVMTTIAMAMGMLPTALGVSSGSEFRQPLAIAVIGGLVSSTALSLILVPVVYAVMDDVENWLKPRLARLVTMPSKQDQHDVLQMGDPSHPPS</sequence>
<dbReference type="SUPFAM" id="SSF82714">
    <property type="entry name" value="Multidrug efflux transporter AcrB TolC docking domain, DN and DC subdomains"/>
    <property type="match status" value="2"/>
</dbReference>
<feature type="transmembrane region" description="Helical" evidence="1">
    <location>
        <begin position="331"/>
        <end position="351"/>
    </location>
</feature>
<feature type="transmembrane region" description="Helical" evidence="1">
    <location>
        <begin position="937"/>
        <end position="956"/>
    </location>
</feature>
<feature type="transmembrane region" description="Helical" evidence="1">
    <location>
        <begin position="891"/>
        <end position="916"/>
    </location>
</feature>
<protein>
    <submittedName>
        <fullName evidence="2">HAE1 family hydrophobic/amphiphilic exporter-1</fullName>
    </submittedName>
</protein>
<dbReference type="SUPFAM" id="SSF82866">
    <property type="entry name" value="Multidrug efflux transporter AcrB transmembrane domain"/>
    <property type="match status" value="2"/>
</dbReference>
<feature type="transmembrane region" description="Helical" evidence="1">
    <location>
        <begin position="384"/>
        <end position="403"/>
    </location>
</feature>
<dbReference type="Pfam" id="PF00873">
    <property type="entry name" value="ACR_tran"/>
    <property type="match status" value="1"/>
</dbReference>
<dbReference type="PRINTS" id="PR00702">
    <property type="entry name" value="ACRIFLAVINRP"/>
</dbReference>
<gene>
    <name evidence="2" type="ORF">HNP33_003866</name>
</gene>
<dbReference type="Gene3D" id="3.30.70.1320">
    <property type="entry name" value="Multidrug efflux transporter AcrB pore domain like"/>
    <property type="match status" value="1"/>
</dbReference>
<evidence type="ECO:0000313" key="3">
    <source>
        <dbReference type="Proteomes" id="UP000562492"/>
    </source>
</evidence>
<dbReference type="Gene3D" id="3.30.70.1440">
    <property type="entry name" value="Multidrug efflux transporter AcrB pore domain"/>
    <property type="match status" value="1"/>
</dbReference>
<feature type="transmembrane region" description="Helical" evidence="1">
    <location>
        <begin position="968"/>
        <end position="994"/>
    </location>
</feature>
<dbReference type="EMBL" id="JACHKZ010000037">
    <property type="protein sequence ID" value="MBB6579750.1"/>
    <property type="molecule type" value="Genomic_DNA"/>
</dbReference>
<name>A0ABR6RKP2_9BURK</name>
<keyword evidence="3" id="KW-1185">Reference proteome</keyword>
<feature type="transmembrane region" description="Helical" evidence="1">
    <location>
        <begin position="835"/>
        <end position="858"/>
    </location>
</feature>
<accession>A0ABR6RKP2</accession>
<dbReference type="Proteomes" id="UP000562492">
    <property type="component" value="Unassembled WGS sequence"/>
</dbReference>
<keyword evidence="1" id="KW-1133">Transmembrane helix</keyword>
<dbReference type="SUPFAM" id="SSF82693">
    <property type="entry name" value="Multidrug efflux transporter AcrB pore domain, PN1, PN2, PC1 and PC2 subdomains"/>
    <property type="match status" value="3"/>
</dbReference>
<feature type="transmembrane region" description="Helical" evidence="1">
    <location>
        <begin position="12"/>
        <end position="32"/>
    </location>
</feature>
<evidence type="ECO:0000256" key="1">
    <source>
        <dbReference type="SAM" id="Phobius"/>
    </source>
</evidence>
<reference evidence="2 3" key="1">
    <citation type="submission" date="2020-08" db="EMBL/GenBank/DDBJ databases">
        <title>Functional genomics of gut bacteria from endangered species of beetles.</title>
        <authorList>
            <person name="Carlos-Shanley C."/>
        </authorList>
    </citation>
    <scope>NUCLEOTIDE SEQUENCE [LARGE SCALE GENOMIC DNA]</scope>
    <source>
        <strain evidence="2 3">S00124</strain>
    </source>
</reference>
<dbReference type="RefSeq" id="WP_221452140.1">
    <property type="nucleotide sequence ID" value="NZ_JACHKZ010000037.1"/>
</dbReference>
<feature type="transmembrane region" description="Helical" evidence="1">
    <location>
        <begin position="428"/>
        <end position="449"/>
    </location>
</feature>
<feature type="transmembrane region" description="Helical" evidence="1">
    <location>
        <begin position="461"/>
        <end position="488"/>
    </location>
</feature>
<dbReference type="Gene3D" id="3.30.2090.10">
    <property type="entry name" value="Multidrug efflux transporter AcrB TolC docking domain, DN and DC subdomains"/>
    <property type="match status" value="2"/>
</dbReference>
<organism evidence="2 3">
    <name type="scientific">Comamonas odontotermitis</name>
    <dbReference type="NCBI Taxonomy" id="379895"/>
    <lineage>
        <taxon>Bacteria</taxon>
        <taxon>Pseudomonadati</taxon>
        <taxon>Pseudomonadota</taxon>
        <taxon>Betaproteobacteria</taxon>
        <taxon>Burkholderiales</taxon>
        <taxon>Comamonadaceae</taxon>
        <taxon>Comamonas</taxon>
    </lineage>
</organism>
<dbReference type="PANTHER" id="PTHR32063:SF77">
    <property type="entry name" value="ACR FAMILY TRANSPORT PROTEIN"/>
    <property type="match status" value="1"/>
</dbReference>
<dbReference type="InterPro" id="IPR027463">
    <property type="entry name" value="AcrB_DN_DC_subdom"/>
</dbReference>
<feature type="transmembrane region" description="Helical" evidence="1">
    <location>
        <begin position="865"/>
        <end position="885"/>
    </location>
</feature>
<comment type="caution">
    <text evidence="2">The sequence shown here is derived from an EMBL/GenBank/DDBJ whole genome shotgun (WGS) entry which is preliminary data.</text>
</comment>